<protein>
    <submittedName>
        <fullName evidence="2">Uncharacterized protein</fullName>
    </submittedName>
</protein>
<evidence type="ECO:0000256" key="1">
    <source>
        <dbReference type="SAM" id="MobiDB-lite"/>
    </source>
</evidence>
<dbReference type="AlphaFoldDB" id="A0AAN7BTT4"/>
<feature type="region of interest" description="Disordered" evidence="1">
    <location>
        <begin position="1"/>
        <end position="37"/>
    </location>
</feature>
<proteinExistence type="predicted"/>
<name>A0AAN7BTT4_9PEZI</name>
<feature type="compositionally biased region" description="Basic and acidic residues" evidence="1">
    <location>
        <begin position="11"/>
        <end position="20"/>
    </location>
</feature>
<comment type="caution">
    <text evidence="2">The sequence shown here is derived from an EMBL/GenBank/DDBJ whole genome shotgun (WGS) entry which is preliminary data.</text>
</comment>
<gene>
    <name evidence="2" type="ORF">QBC38DRAFT_104970</name>
</gene>
<evidence type="ECO:0000313" key="2">
    <source>
        <dbReference type="EMBL" id="KAK4229536.1"/>
    </source>
</evidence>
<accession>A0AAN7BTT4</accession>
<reference evidence="2" key="1">
    <citation type="journal article" date="2023" name="Mol. Phylogenet. Evol.">
        <title>Genome-scale phylogeny and comparative genomics of the fungal order Sordariales.</title>
        <authorList>
            <person name="Hensen N."/>
            <person name="Bonometti L."/>
            <person name="Westerberg I."/>
            <person name="Brannstrom I.O."/>
            <person name="Guillou S."/>
            <person name="Cros-Aarteil S."/>
            <person name="Calhoun S."/>
            <person name="Haridas S."/>
            <person name="Kuo A."/>
            <person name="Mondo S."/>
            <person name="Pangilinan J."/>
            <person name="Riley R."/>
            <person name="LaButti K."/>
            <person name="Andreopoulos B."/>
            <person name="Lipzen A."/>
            <person name="Chen C."/>
            <person name="Yan M."/>
            <person name="Daum C."/>
            <person name="Ng V."/>
            <person name="Clum A."/>
            <person name="Steindorff A."/>
            <person name="Ohm R.A."/>
            <person name="Martin F."/>
            <person name="Silar P."/>
            <person name="Natvig D.O."/>
            <person name="Lalanne C."/>
            <person name="Gautier V."/>
            <person name="Ament-Velasquez S.L."/>
            <person name="Kruys A."/>
            <person name="Hutchinson M.I."/>
            <person name="Powell A.J."/>
            <person name="Barry K."/>
            <person name="Miller A.N."/>
            <person name="Grigoriev I.V."/>
            <person name="Debuchy R."/>
            <person name="Gladieux P."/>
            <person name="Hiltunen Thoren M."/>
            <person name="Johannesson H."/>
        </authorList>
    </citation>
    <scope>NUCLEOTIDE SEQUENCE</scope>
    <source>
        <strain evidence="2">CBS 990.96</strain>
    </source>
</reference>
<sequence length="240" mass="26954">MVVSSLATYHPADRDEERRGTSRNNKPNPGKSYRRYRSIPQQRISLPVSNSQQAFQVPMSRWGIASLDGSVPCSADRDLLLPTTAHLPQLGIARVTLTPKPTIPVQAVLHLSRLPRPSWGASHWGWEPGDKEHTYCVITKPHPTSSSLSSILLLTFLFAPRSTVERGNRHRPIPRPHHPGHSFPSNHCSPVEPRTRQLRCDSTSGGRSLVLRAQQKSPNLRRIIRDRNIQLSAISAPYFR</sequence>
<feature type="compositionally biased region" description="Basic residues" evidence="1">
    <location>
        <begin position="168"/>
        <end position="180"/>
    </location>
</feature>
<feature type="region of interest" description="Disordered" evidence="1">
    <location>
        <begin position="166"/>
        <end position="203"/>
    </location>
</feature>
<dbReference type="EMBL" id="MU865307">
    <property type="protein sequence ID" value="KAK4229536.1"/>
    <property type="molecule type" value="Genomic_DNA"/>
</dbReference>
<organism evidence="2 3">
    <name type="scientific">Podospora fimiseda</name>
    <dbReference type="NCBI Taxonomy" id="252190"/>
    <lineage>
        <taxon>Eukaryota</taxon>
        <taxon>Fungi</taxon>
        <taxon>Dikarya</taxon>
        <taxon>Ascomycota</taxon>
        <taxon>Pezizomycotina</taxon>
        <taxon>Sordariomycetes</taxon>
        <taxon>Sordariomycetidae</taxon>
        <taxon>Sordariales</taxon>
        <taxon>Podosporaceae</taxon>
        <taxon>Podospora</taxon>
    </lineage>
</organism>
<evidence type="ECO:0000313" key="3">
    <source>
        <dbReference type="Proteomes" id="UP001301958"/>
    </source>
</evidence>
<dbReference type="Proteomes" id="UP001301958">
    <property type="component" value="Unassembled WGS sequence"/>
</dbReference>
<keyword evidence="3" id="KW-1185">Reference proteome</keyword>
<reference evidence="2" key="2">
    <citation type="submission" date="2023-05" db="EMBL/GenBank/DDBJ databases">
        <authorList>
            <consortium name="Lawrence Berkeley National Laboratory"/>
            <person name="Steindorff A."/>
            <person name="Hensen N."/>
            <person name="Bonometti L."/>
            <person name="Westerberg I."/>
            <person name="Brannstrom I.O."/>
            <person name="Guillou S."/>
            <person name="Cros-Aarteil S."/>
            <person name="Calhoun S."/>
            <person name="Haridas S."/>
            <person name="Kuo A."/>
            <person name="Mondo S."/>
            <person name="Pangilinan J."/>
            <person name="Riley R."/>
            <person name="Labutti K."/>
            <person name="Andreopoulos B."/>
            <person name="Lipzen A."/>
            <person name="Chen C."/>
            <person name="Yanf M."/>
            <person name="Daum C."/>
            <person name="Ng V."/>
            <person name="Clum A."/>
            <person name="Ohm R."/>
            <person name="Martin F."/>
            <person name="Silar P."/>
            <person name="Natvig D."/>
            <person name="Lalanne C."/>
            <person name="Gautier V."/>
            <person name="Ament-Velasquez S.L."/>
            <person name="Kruys A."/>
            <person name="Hutchinson M.I."/>
            <person name="Powell A.J."/>
            <person name="Barry K."/>
            <person name="Miller A.N."/>
            <person name="Grigoriev I.V."/>
            <person name="Debuchy R."/>
            <person name="Gladieux P."/>
            <person name="Thoren M.H."/>
            <person name="Johannesson H."/>
        </authorList>
    </citation>
    <scope>NUCLEOTIDE SEQUENCE</scope>
    <source>
        <strain evidence="2">CBS 990.96</strain>
    </source>
</reference>